<dbReference type="SUPFAM" id="SSF46689">
    <property type="entry name" value="Homeodomain-like"/>
    <property type="match status" value="2"/>
</dbReference>
<evidence type="ECO:0000313" key="8">
    <source>
        <dbReference type="Proteomes" id="UP000324170"/>
    </source>
</evidence>
<dbReference type="PANTHER" id="PTHR46796">
    <property type="entry name" value="HTH-TYPE TRANSCRIPTIONAL ACTIVATOR RHAS-RELATED"/>
    <property type="match status" value="1"/>
</dbReference>
<evidence type="ECO:0000256" key="3">
    <source>
        <dbReference type="ARBA" id="ARBA00023163"/>
    </source>
</evidence>
<evidence type="ECO:0000313" key="7">
    <source>
        <dbReference type="Proteomes" id="UP000032721"/>
    </source>
</evidence>
<dbReference type="PANTHER" id="PTHR46796:SF2">
    <property type="entry name" value="TRANSCRIPTIONAL REGULATORY PROTEIN"/>
    <property type="match status" value="1"/>
</dbReference>
<evidence type="ECO:0000256" key="2">
    <source>
        <dbReference type="ARBA" id="ARBA00023125"/>
    </source>
</evidence>
<dbReference type="SMART" id="SM00342">
    <property type="entry name" value="HTH_ARAC"/>
    <property type="match status" value="1"/>
</dbReference>
<evidence type="ECO:0000256" key="1">
    <source>
        <dbReference type="ARBA" id="ARBA00023015"/>
    </source>
</evidence>
<dbReference type="InterPro" id="IPR018060">
    <property type="entry name" value="HTH_AraC"/>
</dbReference>
<keyword evidence="1" id="KW-0805">Transcription regulation</keyword>
<dbReference type="Pfam" id="PF02311">
    <property type="entry name" value="AraC_binding"/>
    <property type="match status" value="1"/>
</dbReference>
<dbReference type="InterPro" id="IPR037923">
    <property type="entry name" value="HTH-like"/>
</dbReference>
<dbReference type="Proteomes" id="UP000032721">
    <property type="component" value="Chromosome"/>
</dbReference>
<evidence type="ECO:0000313" key="6">
    <source>
        <dbReference type="EMBL" id="TYP03631.1"/>
    </source>
</evidence>
<dbReference type="PROSITE" id="PS01124">
    <property type="entry name" value="HTH_ARAC_FAMILY_2"/>
    <property type="match status" value="1"/>
</dbReference>
<accession>A0A068QSV2</accession>
<feature type="domain" description="HTH araC/xylS-type" evidence="4">
    <location>
        <begin position="169"/>
        <end position="266"/>
    </location>
</feature>
<dbReference type="STRING" id="351671.XDD1_2165"/>
<keyword evidence="3" id="KW-0804">Transcription</keyword>
<dbReference type="RefSeq" id="WP_045970819.1">
    <property type="nucleotide sequence ID" value="NZ_CAWMED010000001.1"/>
</dbReference>
<dbReference type="SUPFAM" id="SSF51215">
    <property type="entry name" value="Regulatory protein AraC"/>
    <property type="match status" value="1"/>
</dbReference>
<keyword evidence="2" id="KW-0238">DNA-binding</keyword>
<sequence length="270" mass="31110">MARNKSVKDWVMPAQYPAQIERIEAFFGGHGYEPHRHDTYAIGRTLSGVQRFNYRSKKRHSLPGGTMVLHPDEVHDGEAGTSDGFQYRMIYIKPSLVQNILGGKSLPFIPDGISTDPRLFAVTQPLLRAMDTQLETLEEEDALYDLVRILTVVGGQRHKRREFDYKAAELAREYIHSYFDKNITLSELSSVSGRERWSLSRDFRVLFGTSPHRYITMRRLEYCKKLILNNKSLTDSAIEAGFSDQSHMNRQFLSNFGISPGRWLKYIKES</sequence>
<proteinExistence type="predicted"/>
<protein>
    <submittedName>
        <fullName evidence="6">AraC-like DNA-binding protein</fullName>
    </submittedName>
    <submittedName>
        <fullName evidence="5">Putative AraC-family transcriptional regulator</fullName>
    </submittedName>
</protein>
<organism evidence="5 7">
    <name type="scientific">Xenorhabdus doucetiae</name>
    <dbReference type="NCBI Taxonomy" id="351671"/>
    <lineage>
        <taxon>Bacteria</taxon>
        <taxon>Pseudomonadati</taxon>
        <taxon>Pseudomonadota</taxon>
        <taxon>Gammaproteobacteria</taxon>
        <taxon>Enterobacterales</taxon>
        <taxon>Morganellaceae</taxon>
        <taxon>Xenorhabdus</taxon>
    </lineage>
</organism>
<dbReference type="Proteomes" id="UP000324170">
    <property type="component" value="Unassembled WGS sequence"/>
</dbReference>
<dbReference type="InterPro" id="IPR009057">
    <property type="entry name" value="Homeodomain-like_sf"/>
</dbReference>
<dbReference type="HOGENOM" id="CLU_000445_88_16_6"/>
<dbReference type="KEGG" id="xdo:XDD1_2165"/>
<name>A0A068QSV2_9GAMM</name>
<evidence type="ECO:0000313" key="5">
    <source>
        <dbReference type="EMBL" id="CDG17864.1"/>
    </source>
</evidence>
<dbReference type="GO" id="GO:0043565">
    <property type="term" value="F:sequence-specific DNA binding"/>
    <property type="evidence" value="ECO:0007669"/>
    <property type="project" value="InterPro"/>
</dbReference>
<reference evidence="6 8" key="2">
    <citation type="submission" date="2019-07" db="EMBL/GenBank/DDBJ databases">
        <title>Genomic Encyclopedia of Type Strains, Phase I: the one thousand microbial genomes (KMG-I) project.</title>
        <authorList>
            <person name="Kyrpides N."/>
        </authorList>
    </citation>
    <scope>NUCLEOTIDE SEQUENCE [LARGE SCALE GENOMIC DNA]</scope>
    <source>
        <strain evidence="6 8">DSM 17909</strain>
    </source>
</reference>
<dbReference type="EMBL" id="FO704550">
    <property type="protein sequence ID" value="CDG17864.1"/>
    <property type="molecule type" value="Genomic_DNA"/>
</dbReference>
<dbReference type="AlphaFoldDB" id="A0A068QSV2"/>
<dbReference type="OrthoDB" id="9809338at2"/>
<dbReference type="Pfam" id="PF12833">
    <property type="entry name" value="HTH_18"/>
    <property type="match status" value="1"/>
</dbReference>
<keyword evidence="8" id="KW-1185">Reference proteome</keyword>
<dbReference type="InterPro" id="IPR050204">
    <property type="entry name" value="AraC_XylS_family_regulators"/>
</dbReference>
<dbReference type="EMBL" id="VNHN01000037">
    <property type="protein sequence ID" value="TYP03631.1"/>
    <property type="molecule type" value="Genomic_DNA"/>
</dbReference>
<gene>
    <name evidence="6" type="ORF">LY16_02342</name>
    <name evidence="5" type="ORF">XDD1_2165</name>
</gene>
<dbReference type="GO" id="GO:0003700">
    <property type="term" value="F:DNA-binding transcription factor activity"/>
    <property type="evidence" value="ECO:0007669"/>
    <property type="project" value="InterPro"/>
</dbReference>
<evidence type="ECO:0000259" key="4">
    <source>
        <dbReference type="PROSITE" id="PS01124"/>
    </source>
</evidence>
<dbReference type="InterPro" id="IPR003313">
    <property type="entry name" value="AraC-bd"/>
</dbReference>
<dbReference type="Gene3D" id="1.10.10.60">
    <property type="entry name" value="Homeodomain-like"/>
    <property type="match status" value="2"/>
</dbReference>
<reference evidence="5 7" key="1">
    <citation type="submission" date="2013-07" db="EMBL/GenBank/DDBJ databases">
        <authorList>
            <person name="Genoscope - CEA"/>
        </authorList>
    </citation>
    <scope>NUCLEOTIDE SEQUENCE [LARGE SCALE GENOMIC DNA]</scope>
    <source>
        <strain evidence="5">FRM16</strain>
        <strain evidence="7">FRM16 / DSM 17909</strain>
    </source>
</reference>